<dbReference type="SUPFAM" id="SSF53756">
    <property type="entry name" value="UDP-Glycosyltransferase/glycogen phosphorylase"/>
    <property type="match status" value="1"/>
</dbReference>
<dbReference type="AlphaFoldDB" id="A0A3P6BKA4"/>
<reference evidence="1" key="1">
    <citation type="submission" date="2018-11" db="EMBL/GenBank/DDBJ databases">
        <authorList>
            <consortium name="Genoscope - CEA"/>
            <person name="William W."/>
        </authorList>
    </citation>
    <scope>NUCLEOTIDE SEQUENCE</scope>
</reference>
<evidence type="ECO:0000313" key="1">
    <source>
        <dbReference type="EMBL" id="VDD02846.1"/>
    </source>
</evidence>
<sequence length="91" mass="9842">MILAWPMEADQFVDAKLLVEYTGVAVSVCEGGKTVPNPHELGRVIAESMGEQGRELRVRAKEMGKKARAATEVSGSSTIDLERLVKELGSL</sequence>
<dbReference type="EMBL" id="LR031575">
    <property type="protein sequence ID" value="VDD02846.1"/>
    <property type="molecule type" value="Genomic_DNA"/>
</dbReference>
<accession>A0A3P6BKA4</accession>
<organism evidence="1">
    <name type="scientific">Brassica campestris</name>
    <name type="common">Field mustard</name>
    <dbReference type="NCBI Taxonomy" id="3711"/>
    <lineage>
        <taxon>Eukaryota</taxon>
        <taxon>Viridiplantae</taxon>
        <taxon>Streptophyta</taxon>
        <taxon>Embryophyta</taxon>
        <taxon>Tracheophyta</taxon>
        <taxon>Spermatophyta</taxon>
        <taxon>Magnoliopsida</taxon>
        <taxon>eudicotyledons</taxon>
        <taxon>Gunneridae</taxon>
        <taxon>Pentapetalae</taxon>
        <taxon>rosids</taxon>
        <taxon>malvids</taxon>
        <taxon>Brassicales</taxon>
        <taxon>Brassicaceae</taxon>
        <taxon>Brassiceae</taxon>
        <taxon>Brassica</taxon>
    </lineage>
</organism>
<proteinExistence type="predicted"/>
<dbReference type="PANTHER" id="PTHR48045">
    <property type="entry name" value="UDP-GLYCOSYLTRANSFERASE 72B1"/>
    <property type="match status" value="1"/>
</dbReference>
<gene>
    <name evidence="1" type="ORF">BRAA08T32323Z</name>
</gene>
<protein>
    <submittedName>
        <fullName evidence="1">Uncharacterized protein</fullName>
    </submittedName>
</protein>
<dbReference type="Gene3D" id="3.40.50.2000">
    <property type="entry name" value="Glycogen Phosphorylase B"/>
    <property type="match status" value="1"/>
</dbReference>
<name>A0A3P6BKA4_BRACM</name>
<dbReference type="PANTHER" id="PTHR48045:SF34">
    <property type="entry name" value="ISOFLAVONE 7-O-GLUCOSYLTRANSFERASE 1-LIKE"/>
    <property type="match status" value="1"/>
</dbReference>